<dbReference type="KEGG" id="tbg:TbgDal_XI4870"/>
<organism evidence="2 3">
    <name type="scientific">Trypanosoma brucei gambiense (strain MHOM/CI/86/DAL972)</name>
    <dbReference type="NCBI Taxonomy" id="679716"/>
    <lineage>
        <taxon>Eukaryota</taxon>
        <taxon>Discoba</taxon>
        <taxon>Euglenozoa</taxon>
        <taxon>Kinetoplastea</taxon>
        <taxon>Metakinetoplastina</taxon>
        <taxon>Trypanosomatida</taxon>
        <taxon>Trypanosomatidae</taxon>
        <taxon>Trypanosoma</taxon>
    </lineage>
</organism>
<reference evidence="3" key="1">
    <citation type="journal article" date="2010" name="PLoS Negl. Trop. Dis.">
        <title>The genome sequence of Trypanosoma brucei gambiense, causative agent of chronic human african trypanosomiasis.</title>
        <authorList>
            <person name="Jackson A.P."/>
            <person name="Sanders M."/>
            <person name="Berry A."/>
            <person name="McQuillan J."/>
            <person name="Aslett M.A."/>
            <person name="Quail M.A."/>
            <person name="Chukualim B."/>
            <person name="Capewell P."/>
            <person name="MacLeod A."/>
            <person name="Melville S.E."/>
            <person name="Gibson W."/>
            <person name="Barry J.D."/>
            <person name="Berriman M."/>
            <person name="Hertz-Fowler C."/>
        </authorList>
    </citation>
    <scope>NUCLEOTIDE SEQUENCE [LARGE SCALE GENOMIC DNA]</scope>
    <source>
        <strain evidence="3">MHOM/CI/86/DAL972</strain>
    </source>
</reference>
<dbReference type="RefSeq" id="XP_011779633.1">
    <property type="nucleotide sequence ID" value="XM_011781331.1"/>
</dbReference>
<protein>
    <submittedName>
        <fullName evidence="2">Uncharacterized protein</fullName>
    </submittedName>
</protein>
<sequence>MEKVTCDAPKIMRSSEYLGVLVVISFIIFATSFSFFCSSVVASFPNRHAATWCRAVGRLWCSCARLLLAYPRLLTLFISSYSSLCAFNSRFFCVCGVTHSKKMTRCA</sequence>
<keyword evidence="1" id="KW-0472">Membrane</keyword>
<keyword evidence="1" id="KW-0812">Transmembrane</keyword>
<evidence type="ECO:0000313" key="3">
    <source>
        <dbReference type="Proteomes" id="UP000002316"/>
    </source>
</evidence>
<accession>D0A6R8</accession>
<evidence type="ECO:0000256" key="1">
    <source>
        <dbReference type="SAM" id="Phobius"/>
    </source>
</evidence>
<proteinExistence type="predicted"/>
<dbReference type="AlphaFoldDB" id="D0A6R8"/>
<dbReference type="EMBL" id="FN554974">
    <property type="protein sequence ID" value="CBH17369.1"/>
    <property type="molecule type" value="Genomic_DNA"/>
</dbReference>
<name>D0A6R8_TRYB9</name>
<dbReference type="Proteomes" id="UP000002316">
    <property type="component" value="Chromosome 11"/>
</dbReference>
<feature type="transmembrane region" description="Helical" evidence="1">
    <location>
        <begin position="17"/>
        <end position="44"/>
    </location>
</feature>
<evidence type="ECO:0000313" key="2">
    <source>
        <dbReference type="EMBL" id="CBH17369.1"/>
    </source>
</evidence>
<keyword evidence="1" id="KW-1133">Transmembrane helix</keyword>
<dbReference type="GeneID" id="23867482"/>
<gene>
    <name evidence="2" type="ORF">TbgDal_XI4870</name>
</gene>